<name>A0A238BMX7_9BILA</name>
<feature type="non-terminal residue" evidence="1">
    <location>
        <position position="43"/>
    </location>
</feature>
<dbReference type="Proteomes" id="UP000242913">
    <property type="component" value="Unassembled WGS sequence"/>
</dbReference>
<keyword evidence="2" id="KW-1185">Reference proteome</keyword>
<reference evidence="1 2" key="1">
    <citation type="submission" date="2015-12" db="EMBL/GenBank/DDBJ databases">
        <title>Draft genome of the nematode, Onchocerca flexuosa.</title>
        <authorList>
            <person name="Mitreva M."/>
        </authorList>
    </citation>
    <scope>NUCLEOTIDE SEQUENCE [LARGE SCALE GENOMIC DNA]</scope>
    <source>
        <strain evidence="1">Red Deer</strain>
    </source>
</reference>
<evidence type="ECO:0000313" key="1">
    <source>
        <dbReference type="EMBL" id="OZC06374.1"/>
    </source>
</evidence>
<evidence type="ECO:0000313" key="2">
    <source>
        <dbReference type="Proteomes" id="UP000242913"/>
    </source>
</evidence>
<protein>
    <submittedName>
        <fullName evidence="1">Uncharacterized protein</fullName>
    </submittedName>
</protein>
<gene>
    <name evidence="1" type="ORF">X798_06641</name>
</gene>
<organism evidence="1 2">
    <name type="scientific">Onchocerca flexuosa</name>
    <dbReference type="NCBI Taxonomy" id="387005"/>
    <lineage>
        <taxon>Eukaryota</taxon>
        <taxon>Metazoa</taxon>
        <taxon>Ecdysozoa</taxon>
        <taxon>Nematoda</taxon>
        <taxon>Chromadorea</taxon>
        <taxon>Rhabditida</taxon>
        <taxon>Spirurina</taxon>
        <taxon>Spiruromorpha</taxon>
        <taxon>Filarioidea</taxon>
        <taxon>Onchocercidae</taxon>
        <taxon>Onchocerca</taxon>
    </lineage>
</organism>
<dbReference type="EMBL" id="KZ270126">
    <property type="protein sequence ID" value="OZC06374.1"/>
    <property type="molecule type" value="Genomic_DNA"/>
</dbReference>
<proteinExistence type="predicted"/>
<sequence length="43" mass="5075">MFFLYKQFDVEHISLQLQLQSSKQILLRFENILAPCNEGTSML</sequence>
<accession>A0A238BMX7</accession>
<dbReference type="AlphaFoldDB" id="A0A238BMX7"/>